<dbReference type="SMART" id="SM00595">
    <property type="entry name" value="MADF"/>
    <property type="match status" value="1"/>
</dbReference>
<comment type="caution">
    <text evidence="4">The sequence shown here is derived from an EMBL/GenBank/DDBJ whole genome shotgun (WGS) entry which is preliminary data.</text>
</comment>
<evidence type="ECO:0000256" key="1">
    <source>
        <dbReference type="PROSITE-ProRule" id="PRU00371"/>
    </source>
</evidence>
<organism evidence="4 5">
    <name type="scientific">Popillia japonica</name>
    <name type="common">Japanese beetle</name>
    <dbReference type="NCBI Taxonomy" id="7064"/>
    <lineage>
        <taxon>Eukaryota</taxon>
        <taxon>Metazoa</taxon>
        <taxon>Ecdysozoa</taxon>
        <taxon>Arthropoda</taxon>
        <taxon>Hexapoda</taxon>
        <taxon>Insecta</taxon>
        <taxon>Pterygota</taxon>
        <taxon>Neoptera</taxon>
        <taxon>Endopterygota</taxon>
        <taxon>Coleoptera</taxon>
        <taxon>Polyphaga</taxon>
        <taxon>Scarabaeiformia</taxon>
        <taxon>Scarabaeidae</taxon>
        <taxon>Rutelinae</taxon>
        <taxon>Popillia</taxon>
    </lineage>
</organism>
<keyword evidence="1" id="KW-0539">Nucleus</keyword>
<evidence type="ECO:0000259" key="2">
    <source>
        <dbReference type="PROSITE" id="PS51029"/>
    </source>
</evidence>
<gene>
    <name evidence="4" type="ORF">QE152_g24267</name>
</gene>
<dbReference type="InterPro" id="IPR004210">
    <property type="entry name" value="BESS_motif"/>
</dbReference>
<dbReference type="PROSITE" id="PS51031">
    <property type="entry name" value="BESS"/>
    <property type="match status" value="1"/>
</dbReference>
<sequence length="305" mass="35781">MVLIQLRAKSGHSGTITVEVLINTLELVLDDESIMVLSEVVAVVVMDCEKLIEFVKEHPILYDTSHPKYMDQLRKDKLWRIIAVRSQLRKDKLWRIIAVRLNQHENDCKKVWQNLRDSFRRVLKKRKASRDLLLDGKPKVWKYEDEMSFLIPHFTTRTSRLLGSVERNQLQSEEEQSVDNFVEDQCTIMEQNESIQFDSSDDTKATTSCADSSATLVKYVLENQERYRSRLEEDDITSFFINMAKTVKTFSRYRRAEAKSKVFAIVSQLEFEQISEERDQNFRIALESDRTITQKPEYVNSDPLN</sequence>
<evidence type="ECO:0000259" key="3">
    <source>
        <dbReference type="PROSITE" id="PS51031"/>
    </source>
</evidence>
<dbReference type="PROSITE" id="PS51029">
    <property type="entry name" value="MADF"/>
    <property type="match status" value="1"/>
</dbReference>
<dbReference type="AlphaFoldDB" id="A0AAW1KG99"/>
<proteinExistence type="predicted"/>
<dbReference type="InterPro" id="IPR039353">
    <property type="entry name" value="TF_Adf1"/>
</dbReference>
<accession>A0AAW1KG99</accession>
<dbReference type="GO" id="GO:0003677">
    <property type="term" value="F:DNA binding"/>
    <property type="evidence" value="ECO:0007669"/>
    <property type="project" value="InterPro"/>
</dbReference>
<feature type="domain" description="BESS" evidence="3">
    <location>
        <begin position="233"/>
        <end position="272"/>
    </location>
</feature>
<dbReference type="InterPro" id="IPR006578">
    <property type="entry name" value="MADF-dom"/>
</dbReference>
<comment type="subcellular location">
    <subcellularLocation>
        <location evidence="1">Nucleus</location>
    </subcellularLocation>
</comment>
<dbReference type="GO" id="GO:0005634">
    <property type="term" value="C:nucleus"/>
    <property type="evidence" value="ECO:0007669"/>
    <property type="project" value="UniProtKB-SubCell"/>
</dbReference>
<evidence type="ECO:0000313" key="4">
    <source>
        <dbReference type="EMBL" id="KAK9717242.1"/>
    </source>
</evidence>
<keyword evidence="5" id="KW-1185">Reference proteome</keyword>
<dbReference type="PANTHER" id="PTHR12243:SF67">
    <property type="entry name" value="COREPRESSOR OF PANGOLIN, ISOFORM A-RELATED"/>
    <property type="match status" value="1"/>
</dbReference>
<dbReference type="PANTHER" id="PTHR12243">
    <property type="entry name" value="MADF DOMAIN TRANSCRIPTION FACTOR"/>
    <property type="match status" value="1"/>
</dbReference>
<dbReference type="GO" id="GO:0005667">
    <property type="term" value="C:transcription regulator complex"/>
    <property type="evidence" value="ECO:0007669"/>
    <property type="project" value="TreeGrafter"/>
</dbReference>
<dbReference type="Proteomes" id="UP001458880">
    <property type="component" value="Unassembled WGS sequence"/>
</dbReference>
<evidence type="ECO:0000313" key="5">
    <source>
        <dbReference type="Proteomes" id="UP001458880"/>
    </source>
</evidence>
<protein>
    <submittedName>
        <fullName evidence="4">Alcohol dehydrogenase transcription factor Myb/SANT-like</fullName>
    </submittedName>
</protein>
<dbReference type="GO" id="GO:0006357">
    <property type="term" value="P:regulation of transcription by RNA polymerase II"/>
    <property type="evidence" value="ECO:0007669"/>
    <property type="project" value="TreeGrafter"/>
</dbReference>
<reference evidence="4 5" key="1">
    <citation type="journal article" date="2024" name="BMC Genomics">
        <title>De novo assembly and annotation of Popillia japonica's genome with initial clues to its potential as an invasive pest.</title>
        <authorList>
            <person name="Cucini C."/>
            <person name="Boschi S."/>
            <person name="Funari R."/>
            <person name="Cardaioli E."/>
            <person name="Iannotti N."/>
            <person name="Marturano G."/>
            <person name="Paoli F."/>
            <person name="Bruttini M."/>
            <person name="Carapelli A."/>
            <person name="Frati F."/>
            <person name="Nardi F."/>
        </authorList>
    </citation>
    <scope>NUCLEOTIDE SEQUENCE [LARGE SCALE GENOMIC DNA]</scope>
    <source>
        <strain evidence="4">DMR45628</strain>
    </source>
</reference>
<dbReference type="EMBL" id="JASPKY010000245">
    <property type="protein sequence ID" value="KAK9717242.1"/>
    <property type="molecule type" value="Genomic_DNA"/>
</dbReference>
<feature type="domain" description="MADF" evidence="2">
    <location>
        <begin position="50"/>
        <end position="155"/>
    </location>
</feature>
<name>A0AAW1KG99_POPJA</name>
<dbReference type="Pfam" id="PF10545">
    <property type="entry name" value="MADF_DNA_bdg"/>
    <property type="match status" value="1"/>
</dbReference>